<proteinExistence type="predicted"/>
<sequence length="15" mass="1661">MKVEMVLVQPIACLS</sequence>
<evidence type="ECO:0000313" key="1">
    <source>
        <dbReference type="EMBL" id="KAK6788956.1"/>
    </source>
</evidence>
<reference evidence="1 2" key="1">
    <citation type="submission" date="2024-02" db="EMBL/GenBank/DDBJ databases">
        <title>de novo genome assembly of Solanum bulbocastanum strain 11H21.</title>
        <authorList>
            <person name="Hosaka A.J."/>
        </authorList>
    </citation>
    <scope>NUCLEOTIDE SEQUENCE [LARGE SCALE GENOMIC DNA]</scope>
    <source>
        <tissue evidence="1">Young leaves</tissue>
    </source>
</reference>
<comment type="caution">
    <text evidence="1">The sequence shown here is derived from an EMBL/GenBank/DDBJ whole genome shotgun (WGS) entry which is preliminary data.</text>
</comment>
<dbReference type="EMBL" id="JBANQN010000005">
    <property type="protein sequence ID" value="KAK6788956.1"/>
    <property type="molecule type" value="Genomic_DNA"/>
</dbReference>
<evidence type="ECO:0000313" key="2">
    <source>
        <dbReference type="Proteomes" id="UP001371456"/>
    </source>
</evidence>
<gene>
    <name evidence="1" type="ORF">RDI58_012755</name>
</gene>
<name>A0AAN8TNX2_SOLBU</name>
<keyword evidence="2" id="KW-1185">Reference proteome</keyword>
<organism evidence="1 2">
    <name type="scientific">Solanum bulbocastanum</name>
    <name type="common">Wild potato</name>
    <dbReference type="NCBI Taxonomy" id="147425"/>
    <lineage>
        <taxon>Eukaryota</taxon>
        <taxon>Viridiplantae</taxon>
        <taxon>Streptophyta</taxon>
        <taxon>Embryophyta</taxon>
        <taxon>Tracheophyta</taxon>
        <taxon>Spermatophyta</taxon>
        <taxon>Magnoliopsida</taxon>
        <taxon>eudicotyledons</taxon>
        <taxon>Gunneridae</taxon>
        <taxon>Pentapetalae</taxon>
        <taxon>asterids</taxon>
        <taxon>lamiids</taxon>
        <taxon>Solanales</taxon>
        <taxon>Solanaceae</taxon>
        <taxon>Solanoideae</taxon>
        <taxon>Solaneae</taxon>
        <taxon>Solanum</taxon>
    </lineage>
</organism>
<accession>A0AAN8TNX2</accession>
<protein>
    <submittedName>
        <fullName evidence="1">Uncharacterized protein</fullName>
    </submittedName>
</protein>
<dbReference type="Proteomes" id="UP001371456">
    <property type="component" value="Unassembled WGS sequence"/>
</dbReference>